<evidence type="ECO:0000256" key="1">
    <source>
        <dbReference type="ARBA" id="ARBA00004613"/>
    </source>
</evidence>
<keyword evidence="6 10" id="KW-0732">Signal</keyword>
<dbReference type="GO" id="GO:0007165">
    <property type="term" value="P:signal transduction"/>
    <property type="evidence" value="ECO:0007669"/>
    <property type="project" value="TreeGrafter"/>
</dbReference>
<dbReference type="GO" id="GO:0098609">
    <property type="term" value="P:cell-cell adhesion"/>
    <property type="evidence" value="ECO:0007669"/>
    <property type="project" value="TreeGrafter"/>
</dbReference>
<dbReference type="GO" id="GO:0016998">
    <property type="term" value="P:cell wall macromolecule catabolic process"/>
    <property type="evidence" value="ECO:0007669"/>
    <property type="project" value="InterPro"/>
</dbReference>
<dbReference type="InterPro" id="IPR002053">
    <property type="entry name" value="Glyco_hydro_25"/>
</dbReference>
<dbReference type="AlphaFoldDB" id="A0A8J4V2F5"/>
<keyword evidence="12" id="KW-1185">Reference proteome</keyword>
<comment type="similarity">
    <text evidence="2">Belongs to the glycosyl hydrolase 25 family.</text>
</comment>
<evidence type="ECO:0000256" key="8">
    <source>
        <dbReference type="ARBA" id="ARBA00023295"/>
    </source>
</evidence>
<dbReference type="GO" id="GO:0042742">
    <property type="term" value="P:defense response to bacterium"/>
    <property type="evidence" value="ECO:0007669"/>
    <property type="project" value="UniProtKB-KW"/>
</dbReference>
<organism evidence="11 12">
    <name type="scientific">Polysphondylium violaceum</name>
    <dbReference type="NCBI Taxonomy" id="133409"/>
    <lineage>
        <taxon>Eukaryota</taxon>
        <taxon>Amoebozoa</taxon>
        <taxon>Evosea</taxon>
        <taxon>Eumycetozoa</taxon>
        <taxon>Dictyostelia</taxon>
        <taxon>Dictyosteliales</taxon>
        <taxon>Dictyosteliaceae</taxon>
        <taxon>Polysphondylium</taxon>
    </lineage>
</organism>
<dbReference type="GO" id="GO:0005576">
    <property type="term" value="C:extracellular region"/>
    <property type="evidence" value="ECO:0007669"/>
    <property type="project" value="UniProtKB-SubCell"/>
</dbReference>
<dbReference type="GO" id="GO:0009253">
    <property type="term" value="P:peptidoglycan catabolic process"/>
    <property type="evidence" value="ECO:0007669"/>
    <property type="project" value="InterPro"/>
</dbReference>
<evidence type="ECO:0000256" key="7">
    <source>
        <dbReference type="ARBA" id="ARBA00022801"/>
    </source>
</evidence>
<dbReference type="GO" id="GO:0048870">
    <property type="term" value="P:cell motility"/>
    <property type="evidence" value="ECO:0007669"/>
    <property type="project" value="TreeGrafter"/>
</dbReference>
<keyword evidence="8" id="KW-0326">Glycosidase</keyword>
<protein>
    <recommendedName>
        <fullName evidence="13">Glycoside hydrolase family 25 protein</fullName>
    </recommendedName>
</protein>
<dbReference type="SUPFAM" id="SSF51445">
    <property type="entry name" value="(Trans)glycosidases"/>
    <property type="match status" value="1"/>
</dbReference>
<reference evidence="11" key="1">
    <citation type="submission" date="2020-01" db="EMBL/GenBank/DDBJ databases">
        <title>Development of genomics and gene disruption for Polysphondylium violaceum indicates a role for the polyketide synthase stlB in stalk morphogenesis.</title>
        <authorList>
            <person name="Narita B."/>
            <person name="Kawabe Y."/>
            <person name="Kin K."/>
            <person name="Saito T."/>
            <person name="Gibbs R."/>
            <person name="Kuspa A."/>
            <person name="Muzny D."/>
            <person name="Queller D."/>
            <person name="Richards S."/>
            <person name="Strassman J."/>
            <person name="Sucgang R."/>
            <person name="Worley K."/>
            <person name="Schaap P."/>
        </authorList>
    </citation>
    <scope>NUCLEOTIDE SEQUENCE</scope>
    <source>
        <strain evidence="11">QSvi11</strain>
    </source>
</reference>
<evidence type="ECO:0000256" key="4">
    <source>
        <dbReference type="ARBA" id="ARBA00022529"/>
    </source>
</evidence>
<dbReference type="Pfam" id="PF01183">
    <property type="entry name" value="Glyco_hydro_25"/>
    <property type="match status" value="1"/>
</dbReference>
<keyword evidence="7" id="KW-0378">Hydrolase</keyword>
<dbReference type="GO" id="GO:0003796">
    <property type="term" value="F:lysozyme activity"/>
    <property type="evidence" value="ECO:0007669"/>
    <property type="project" value="InterPro"/>
</dbReference>
<comment type="subcellular location">
    <subcellularLocation>
        <location evidence="1">Secreted</location>
    </subcellularLocation>
</comment>
<dbReference type="Proteomes" id="UP000695562">
    <property type="component" value="Unassembled WGS sequence"/>
</dbReference>
<dbReference type="PANTHER" id="PTHR23208:SF11">
    <property type="entry name" value="COUNTING FACTOR 45-1-RELATED"/>
    <property type="match status" value="1"/>
</dbReference>
<dbReference type="Gene3D" id="3.20.20.80">
    <property type="entry name" value="Glycosidases"/>
    <property type="match status" value="1"/>
</dbReference>
<dbReference type="InterPro" id="IPR051595">
    <property type="entry name" value="GH25_Enzymes"/>
</dbReference>
<dbReference type="OrthoDB" id="2251794at2759"/>
<dbReference type="InterPro" id="IPR017853">
    <property type="entry name" value="GH"/>
</dbReference>
<feature type="chain" id="PRO_5035235039" description="Glycoside hydrolase family 25 protein" evidence="10">
    <location>
        <begin position="18"/>
        <end position="437"/>
    </location>
</feature>
<evidence type="ECO:0000313" key="12">
    <source>
        <dbReference type="Proteomes" id="UP000695562"/>
    </source>
</evidence>
<feature type="signal peptide" evidence="10">
    <location>
        <begin position="1"/>
        <end position="17"/>
    </location>
</feature>
<evidence type="ECO:0008006" key="13">
    <source>
        <dbReference type="Google" id="ProtNLM"/>
    </source>
</evidence>
<dbReference type="GO" id="GO:0031640">
    <property type="term" value="P:killing of cells of another organism"/>
    <property type="evidence" value="ECO:0007669"/>
    <property type="project" value="UniProtKB-KW"/>
</dbReference>
<accession>A0A8J4V2F5</accession>
<feature type="region of interest" description="Disordered" evidence="9">
    <location>
        <begin position="223"/>
        <end position="437"/>
    </location>
</feature>
<evidence type="ECO:0000256" key="2">
    <source>
        <dbReference type="ARBA" id="ARBA00010646"/>
    </source>
</evidence>
<dbReference type="EMBL" id="AJWJ01000871">
    <property type="protein sequence ID" value="KAF2068699.1"/>
    <property type="molecule type" value="Genomic_DNA"/>
</dbReference>
<dbReference type="GO" id="GO:0042593">
    <property type="term" value="P:glucose homeostasis"/>
    <property type="evidence" value="ECO:0007669"/>
    <property type="project" value="TreeGrafter"/>
</dbReference>
<evidence type="ECO:0000256" key="10">
    <source>
        <dbReference type="SAM" id="SignalP"/>
    </source>
</evidence>
<evidence type="ECO:0000256" key="3">
    <source>
        <dbReference type="ARBA" id="ARBA00022525"/>
    </source>
</evidence>
<evidence type="ECO:0000313" key="11">
    <source>
        <dbReference type="EMBL" id="KAF2068699.1"/>
    </source>
</evidence>
<dbReference type="CDD" id="cd06416">
    <property type="entry name" value="GH25_Lys1-like"/>
    <property type="match status" value="1"/>
</dbReference>
<proteinExistence type="inferred from homology"/>
<keyword evidence="4" id="KW-0929">Antimicrobial</keyword>
<comment type="caution">
    <text evidence="11">The sequence shown here is derived from an EMBL/GenBank/DDBJ whole genome shotgun (WGS) entry which is preliminary data.</text>
</comment>
<gene>
    <name evidence="11" type="ORF">CYY_009978</name>
</gene>
<evidence type="ECO:0000256" key="5">
    <source>
        <dbReference type="ARBA" id="ARBA00022638"/>
    </source>
</evidence>
<feature type="compositionally biased region" description="Low complexity" evidence="9">
    <location>
        <begin position="382"/>
        <end position="409"/>
    </location>
</feature>
<sequence length="437" mass="41352">MSKIISLFLILAISVFAAINADHGVDIDAGMSGKISSSQMSCLAGQNQKLIIQIYSGGYGLNSNFASAYKAAKSAGFSQVDAYAFLCNQCHGNDPSASINQIAQYISSNGITLGNLWIDVEQCNGCWGSLSSNAQFVTACVNNAKSAGLPVGVYTSSGEWPQTVGNLNSLSSFPLWYAHYDNNPSFSDFTSFGGWSSGVMKQYQGNTQQCGVSVDLDYFGSGSSGSSTTSSSSGSSGTTSSPITGGSGTSSGPSSGSSTTSGSGSSSTPISSGSGTTSGSSSGSSTTSGSGSSSTPISTGSGTTSGSGSSSSGTTTGSGSGSSSSPISTGSGTTSGSGSSSSGTTTGSGSGSETTTFSGSGSGSGTGSSSAGTTTGSGSGSGSSTTGSGSGSGSSSSGTTSSGSASGSTSGSGSGSGSSSSSGSGSGSGSGTTTSHQ</sequence>
<keyword evidence="3" id="KW-0964">Secreted</keyword>
<keyword evidence="5" id="KW-0081">Bacteriolytic enzyme</keyword>
<dbReference type="PANTHER" id="PTHR23208">
    <property type="entry name" value="LYSOZYME PROTEIN"/>
    <property type="match status" value="1"/>
</dbReference>
<dbReference type="PROSITE" id="PS51904">
    <property type="entry name" value="GLYCOSYL_HYDROL_F25_2"/>
    <property type="match status" value="1"/>
</dbReference>
<feature type="compositionally biased region" description="Low complexity" evidence="9">
    <location>
        <begin position="223"/>
        <end position="359"/>
    </location>
</feature>
<evidence type="ECO:0000256" key="9">
    <source>
        <dbReference type="SAM" id="MobiDB-lite"/>
    </source>
</evidence>
<evidence type="ECO:0000256" key="6">
    <source>
        <dbReference type="ARBA" id="ARBA00022729"/>
    </source>
</evidence>
<name>A0A8J4V2F5_9MYCE</name>